<feature type="region of interest" description="Disordered" evidence="7">
    <location>
        <begin position="71"/>
        <end position="97"/>
    </location>
</feature>
<dbReference type="Proteomes" id="UP000001745">
    <property type="component" value="Unassembled WGS sequence"/>
</dbReference>
<keyword evidence="5" id="KW-0238">DNA-binding</keyword>
<evidence type="ECO:0000313" key="11">
    <source>
        <dbReference type="Proteomes" id="UP000001745"/>
    </source>
</evidence>
<dbReference type="SUPFAM" id="SSF46689">
    <property type="entry name" value="Homeodomain-like"/>
    <property type="match status" value="1"/>
</dbReference>
<dbReference type="EMBL" id="EQ962656">
    <property type="protein sequence ID" value="EED15822.1"/>
    <property type="molecule type" value="Genomic_DNA"/>
</dbReference>
<feature type="compositionally biased region" description="Polar residues" evidence="7">
    <location>
        <begin position="159"/>
        <end position="180"/>
    </location>
</feature>
<feature type="domain" description="Ubiquitin-like protease family profile" evidence="8">
    <location>
        <begin position="482"/>
        <end position="651"/>
    </location>
</feature>
<dbReference type="InterPro" id="IPR006600">
    <property type="entry name" value="HTH_CenpB_DNA-bd_dom"/>
</dbReference>
<evidence type="ECO:0000256" key="2">
    <source>
        <dbReference type="ARBA" id="ARBA00005234"/>
    </source>
</evidence>
<dbReference type="InterPro" id="IPR050863">
    <property type="entry name" value="CenT-Element_Derived"/>
</dbReference>
<accession>B8MFV5</accession>
<evidence type="ECO:0000256" key="1">
    <source>
        <dbReference type="ARBA" id="ARBA00004123"/>
    </source>
</evidence>
<evidence type="ECO:0000256" key="6">
    <source>
        <dbReference type="ARBA" id="ARBA00023242"/>
    </source>
</evidence>
<dbReference type="Pfam" id="PF03184">
    <property type="entry name" value="DDE_1"/>
    <property type="match status" value="1"/>
</dbReference>
<dbReference type="InParanoid" id="B8MFV5"/>
<dbReference type="PANTHER" id="PTHR19303:SF62">
    <property type="entry name" value="HTH CENPB-TYPE DOMAIN-CONTAINING PROTEIN-RELATED"/>
    <property type="match status" value="1"/>
</dbReference>
<evidence type="ECO:0000259" key="9">
    <source>
        <dbReference type="PROSITE" id="PS51253"/>
    </source>
</evidence>
<dbReference type="GO" id="GO:0006508">
    <property type="term" value="P:proteolysis"/>
    <property type="evidence" value="ECO:0007669"/>
    <property type="project" value="UniProtKB-KW"/>
</dbReference>
<dbReference type="OrthoDB" id="4226396at2759"/>
<dbReference type="HOGENOM" id="CLU_010815_0_0_1"/>
<feature type="region of interest" description="Disordered" evidence="7">
    <location>
        <begin position="159"/>
        <end position="193"/>
    </location>
</feature>
<dbReference type="InterPro" id="IPR003653">
    <property type="entry name" value="Peptidase_C48_C"/>
</dbReference>
<dbReference type="InterPro" id="IPR007889">
    <property type="entry name" value="HTH_Psq"/>
</dbReference>
<dbReference type="InterPro" id="IPR038765">
    <property type="entry name" value="Papain-like_cys_pep_sf"/>
</dbReference>
<dbReference type="Pfam" id="PF05225">
    <property type="entry name" value="HTH_psq"/>
    <property type="match status" value="1"/>
</dbReference>
<dbReference type="Gene3D" id="3.40.395.10">
    <property type="entry name" value="Adenoviral Proteinase, Chain A"/>
    <property type="match status" value="1"/>
</dbReference>
<evidence type="ECO:0000256" key="3">
    <source>
        <dbReference type="ARBA" id="ARBA00022670"/>
    </source>
</evidence>
<feature type="domain" description="HTH CENPB-type" evidence="9">
    <location>
        <begin position="780"/>
        <end position="849"/>
    </location>
</feature>
<keyword evidence="3" id="KW-0645">Protease</keyword>
<dbReference type="PROSITE" id="PS50600">
    <property type="entry name" value="ULP_PROTEASE"/>
    <property type="match status" value="1"/>
</dbReference>
<dbReference type="STRING" id="441959.B8MFV5"/>
<protein>
    <recommendedName>
        <fullName evidence="12">HTH CENPB-type domain-containing protein</fullName>
    </recommendedName>
</protein>
<dbReference type="VEuPathDB" id="FungiDB:TSTA_009440"/>
<dbReference type="RefSeq" id="XP_002483056.1">
    <property type="nucleotide sequence ID" value="XM_002483011.1"/>
</dbReference>
<dbReference type="SMART" id="SM00674">
    <property type="entry name" value="CENPB"/>
    <property type="match status" value="1"/>
</dbReference>
<keyword evidence="4" id="KW-0378">Hydrolase</keyword>
<dbReference type="PANTHER" id="PTHR19303">
    <property type="entry name" value="TRANSPOSON"/>
    <property type="match status" value="1"/>
</dbReference>
<dbReference type="Pfam" id="PF03221">
    <property type="entry name" value="HTH_Tnp_Tc5"/>
    <property type="match status" value="1"/>
</dbReference>
<evidence type="ECO:0000256" key="7">
    <source>
        <dbReference type="SAM" id="MobiDB-lite"/>
    </source>
</evidence>
<evidence type="ECO:0008006" key="12">
    <source>
        <dbReference type="Google" id="ProtNLM"/>
    </source>
</evidence>
<dbReference type="SUPFAM" id="SSF54001">
    <property type="entry name" value="Cysteine proteinases"/>
    <property type="match status" value="1"/>
</dbReference>
<organism evidence="10 11">
    <name type="scientific">Talaromyces stipitatus (strain ATCC 10500 / CBS 375.48 / QM 6759 / NRRL 1006)</name>
    <name type="common">Penicillium stipitatum</name>
    <dbReference type="NCBI Taxonomy" id="441959"/>
    <lineage>
        <taxon>Eukaryota</taxon>
        <taxon>Fungi</taxon>
        <taxon>Dikarya</taxon>
        <taxon>Ascomycota</taxon>
        <taxon>Pezizomycotina</taxon>
        <taxon>Eurotiomycetes</taxon>
        <taxon>Eurotiomycetidae</taxon>
        <taxon>Eurotiales</taxon>
        <taxon>Trichocomaceae</taxon>
        <taxon>Talaromyces</taxon>
        <taxon>Talaromyces sect. Talaromyces</taxon>
    </lineage>
</organism>
<sequence>MDLAIPSSRTTPSSSQTLLELAEILRELADMQVKGEMKDVESVPEFHDFIQQLCRKAPAFAQAIAAAIRENTADPSPRLSSKRKRRHDPSYRPSYPVQPALKKRHCMNAVDEPTTPESPILEGETEDALDSIVCVNTTELRSSSKHENKSDLTTLAVHQNAPKSENMHSSTVPTFLNGEQTEPPPTPEDLTKDMSFKDKIHQMIDIVNLLKKYPNDLPHTVHQKILQSLHTNQDPIIGSKANQWSDGRTWLKVLEGGSATNHRCTVFNMLEYIGASQWYDGQIEVAKQMVFTKQNKPVGEKGAAMHVLDRITHEHSLLNRKVITNQFSRGKKLRVLVKELGLGILFSPKIWSYTKRKEPQFDQLLQELKADTQWMALFRLLTPQVEQLVQSGSTDPEALYNSFRQHDLVSEEELQELKVKYALEHVRILPSQLLDRADSSKDPLLNGALNTAYDQLVSRISTQVFNKRSLSDHDTCIIDHSLKLPADIFYALRPGQWLDCWVIKVAMHIADRPAFVHFRESIPVNDIGRHGRMRSITKPFKAWAKEMAELRRKTAVGLEGIAPLIFYSPVHHTHSHFTLLEIDDSEKVIRHYDSLAEPTTINGTKKTRVATLVEASSALKTAEAFSNDLPTPQQSDDWSCGARVIWAFRKRCNGFDIGSWDTVLDSERIQLDIVNSLIACIDSSAMQKYSRGRDRGVRNDASLPDVFSEERSEQGFQRVKMPPIRDKNKKDLAEQEGRILLAISDLQNGRILRVAQAARIYDITRSTLQKRLSGIQPRSLVRANNHKLTQFEEESLVKWVLDLDKRGLPPRHSLVREMANHLLSQHGNQQVGEKWVYNLVQRRPEIDSKFSRRYNYERAKCEDPKIIQEHFDRVREVISEYGILPEDIYNFDETGFAMGLCATAKVITVSDRYARPKLLQPGNREWVTAIEATNSTGWALPSYVIFKAKKNVRLGWFDDLPDDWRIDISENGWTTDQIGLEWLKTHFIPLISGRTLGTYSMLILDGHGSHLTPEFDCTCTENKIIPVCMPPHSSHLYSLLMLGVLPF</sequence>
<keyword evidence="6" id="KW-0539">Nucleus</keyword>
<evidence type="ECO:0000313" key="10">
    <source>
        <dbReference type="EMBL" id="EED15822.1"/>
    </source>
</evidence>
<dbReference type="GO" id="GO:0008234">
    <property type="term" value="F:cysteine-type peptidase activity"/>
    <property type="evidence" value="ECO:0007669"/>
    <property type="project" value="InterPro"/>
</dbReference>
<evidence type="ECO:0000256" key="4">
    <source>
        <dbReference type="ARBA" id="ARBA00022801"/>
    </source>
</evidence>
<dbReference type="GO" id="GO:0003677">
    <property type="term" value="F:DNA binding"/>
    <property type="evidence" value="ECO:0007669"/>
    <property type="project" value="UniProtKB-KW"/>
</dbReference>
<keyword evidence="11" id="KW-1185">Reference proteome</keyword>
<dbReference type="AlphaFoldDB" id="B8MFV5"/>
<dbReference type="eggNOG" id="ENOG502T439">
    <property type="taxonomic scope" value="Eukaryota"/>
</dbReference>
<reference evidence="11" key="1">
    <citation type="journal article" date="2015" name="Genome Announc.">
        <title>Genome sequence of the AIDS-associated pathogen Penicillium marneffei (ATCC18224) and its near taxonomic relative Talaromyces stipitatus (ATCC10500).</title>
        <authorList>
            <person name="Nierman W.C."/>
            <person name="Fedorova-Abrams N.D."/>
            <person name="Andrianopoulos A."/>
        </authorList>
    </citation>
    <scope>NUCLEOTIDE SEQUENCE [LARGE SCALE GENOMIC DNA]</scope>
    <source>
        <strain evidence="11">ATCC 10500 / CBS 375.48 / QM 6759 / NRRL 1006</strain>
    </source>
</reference>
<evidence type="ECO:0000259" key="8">
    <source>
        <dbReference type="PROSITE" id="PS50600"/>
    </source>
</evidence>
<comment type="similarity">
    <text evidence="2">Belongs to the peptidase C48 family.</text>
</comment>
<proteinExistence type="inferred from homology"/>
<dbReference type="GO" id="GO:0005634">
    <property type="term" value="C:nucleus"/>
    <property type="evidence" value="ECO:0007669"/>
    <property type="project" value="UniProtKB-SubCell"/>
</dbReference>
<evidence type="ECO:0000256" key="5">
    <source>
        <dbReference type="ARBA" id="ARBA00023125"/>
    </source>
</evidence>
<dbReference type="InterPro" id="IPR004875">
    <property type="entry name" value="DDE_SF_endonuclease_dom"/>
</dbReference>
<name>B8MFV5_TALSN</name>
<dbReference type="GO" id="GO:0019783">
    <property type="term" value="F:ubiquitin-like protein peptidase activity"/>
    <property type="evidence" value="ECO:0007669"/>
    <property type="project" value="UniProtKB-ARBA"/>
</dbReference>
<comment type="subcellular location">
    <subcellularLocation>
        <location evidence="1">Nucleus</location>
    </subcellularLocation>
</comment>
<dbReference type="GeneID" id="8100805"/>
<gene>
    <name evidence="10" type="ORF">TSTA_009440</name>
</gene>
<dbReference type="PROSITE" id="PS51253">
    <property type="entry name" value="HTH_CENPB"/>
    <property type="match status" value="1"/>
</dbReference>
<dbReference type="PhylomeDB" id="B8MFV5"/>
<dbReference type="InterPro" id="IPR009057">
    <property type="entry name" value="Homeodomain-like_sf"/>
</dbReference>